<dbReference type="RefSeq" id="WP_007278300.1">
    <property type="nucleotide sequence ID" value="NZ_ABCK01000007.1"/>
</dbReference>
<evidence type="ECO:0000256" key="12">
    <source>
        <dbReference type="SAM" id="Phobius"/>
    </source>
</evidence>
<dbReference type="InterPro" id="IPR015876">
    <property type="entry name" value="Acyl-CoA_DS"/>
</dbReference>
<dbReference type="PANTHER" id="PTHR11351">
    <property type="entry name" value="ACYL-COA DESATURASE"/>
    <property type="match status" value="1"/>
</dbReference>
<dbReference type="STRING" id="313628.LNTAR_00250"/>
<evidence type="ECO:0000256" key="2">
    <source>
        <dbReference type="ARBA" id="ARBA00008749"/>
    </source>
</evidence>
<dbReference type="PANTHER" id="PTHR11351:SF31">
    <property type="entry name" value="DESATURASE 1, ISOFORM A-RELATED"/>
    <property type="match status" value="1"/>
</dbReference>
<sequence>MNLKTLISMLDSDALDQVENPSDQTDFKRILPFILLHFAALSALLVSFSWACVALLAFSYVIRMFAITAFYHRYFSHKTFKTSRPVQFIFAFLGCASVQRGPLWWASHHRQHHRFSDQKDDAHSPVQRSFWYSHMGWFLTEKHFPTNKKYVRDWMKFKELVFLNRFDWFAPVVYALLIIAFGKLSSMYFPELGLTAGNAFVWGFIISTLILYHGTFTINSLAHKYGSRTYETRDQSRNNFWLALITLGEGWHNNHHHYPNTIRQGFRKRELDVTYYILYMMKCVGLVSDFKALPKNLK</sequence>
<dbReference type="Pfam" id="PF00487">
    <property type="entry name" value="FA_desaturase"/>
    <property type="match status" value="1"/>
</dbReference>
<keyword evidence="6 12" id="KW-1133">Transmembrane helix</keyword>
<evidence type="ECO:0000256" key="7">
    <source>
        <dbReference type="ARBA" id="ARBA00023002"/>
    </source>
</evidence>
<keyword evidence="7" id="KW-0560">Oxidoreductase</keyword>
<keyword evidence="5" id="KW-0276">Fatty acid metabolism</keyword>
<comment type="similarity">
    <text evidence="2">Belongs to the fatty acid desaturase type 2 family.</text>
</comment>
<keyword evidence="10 12" id="KW-0472">Membrane</keyword>
<organism evidence="14 15">
    <name type="scientific">Lentisphaera araneosa HTCC2155</name>
    <dbReference type="NCBI Taxonomy" id="313628"/>
    <lineage>
        <taxon>Bacteria</taxon>
        <taxon>Pseudomonadati</taxon>
        <taxon>Lentisphaerota</taxon>
        <taxon>Lentisphaeria</taxon>
        <taxon>Lentisphaerales</taxon>
        <taxon>Lentisphaeraceae</taxon>
        <taxon>Lentisphaera</taxon>
    </lineage>
</organism>
<evidence type="ECO:0000256" key="5">
    <source>
        <dbReference type="ARBA" id="ARBA00022832"/>
    </source>
</evidence>
<feature type="transmembrane region" description="Helical" evidence="12">
    <location>
        <begin position="201"/>
        <end position="222"/>
    </location>
</feature>
<evidence type="ECO:0000256" key="1">
    <source>
        <dbReference type="ARBA" id="ARBA00004141"/>
    </source>
</evidence>
<name>A6DK87_9BACT</name>
<dbReference type="AlphaFoldDB" id="A6DK87"/>
<dbReference type="PRINTS" id="PR00075">
    <property type="entry name" value="FACDDSATRASE"/>
</dbReference>
<evidence type="ECO:0000256" key="4">
    <source>
        <dbReference type="ARBA" id="ARBA00022692"/>
    </source>
</evidence>
<evidence type="ECO:0000256" key="9">
    <source>
        <dbReference type="ARBA" id="ARBA00023098"/>
    </source>
</evidence>
<keyword evidence="4 12" id="KW-0812">Transmembrane</keyword>
<dbReference type="GO" id="GO:0006633">
    <property type="term" value="P:fatty acid biosynthetic process"/>
    <property type="evidence" value="ECO:0007669"/>
    <property type="project" value="UniProtKB-KW"/>
</dbReference>
<dbReference type="OrthoDB" id="9768289at2"/>
<evidence type="ECO:0000256" key="6">
    <source>
        <dbReference type="ARBA" id="ARBA00022989"/>
    </source>
</evidence>
<keyword evidence="15" id="KW-1185">Reference proteome</keyword>
<evidence type="ECO:0000256" key="3">
    <source>
        <dbReference type="ARBA" id="ARBA00022516"/>
    </source>
</evidence>
<protein>
    <submittedName>
        <fullName evidence="14">Delta 9 acyl-lipid fatty acid desaturase</fullName>
    </submittedName>
</protein>
<comment type="subcellular location">
    <subcellularLocation>
        <location evidence="1">Membrane</location>
        <topology evidence="1">Multi-pass membrane protein</topology>
    </subcellularLocation>
</comment>
<dbReference type="EMBL" id="ABCK01000007">
    <property type="protein sequence ID" value="EDM27785.1"/>
    <property type="molecule type" value="Genomic_DNA"/>
</dbReference>
<dbReference type="CDD" id="cd03505">
    <property type="entry name" value="Delta9-FADS-like"/>
    <property type="match status" value="1"/>
</dbReference>
<dbReference type="GO" id="GO:0016717">
    <property type="term" value="F:oxidoreductase activity, acting on paired donors, with oxidation of a pair of donors resulting in the reduction of molecular oxygen to two molecules of water"/>
    <property type="evidence" value="ECO:0007669"/>
    <property type="project" value="InterPro"/>
</dbReference>
<comment type="caution">
    <text evidence="14">The sequence shown here is derived from an EMBL/GenBank/DDBJ whole genome shotgun (WGS) entry which is preliminary data.</text>
</comment>
<evidence type="ECO:0000256" key="11">
    <source>
        <dbReference type="ARBA" id="ARBA00023160"/>
    </source>
</evidence>
<evidence type="ECO:0000313" key="14">
    <source>
        <dbReference type="EMBL" id="EDM27785.1"/>
    </source>
</evidence>
<keyword evidence="8" id="KW-0408">Iron</keyword>
<evidence type="ECO:0000256" key="8">
    <source>
        <dbReference type="ARBA" id="ARBA00023004"/>
    </source>
</evidence>
<feature type="transmembrane region" description="Helical" evidence="12">
    <location>
        <begin position="168"/>
        <end position="189"/>
    </location>
</feature>
<dbReference type="Proteomes" id="UP000004947">
    <property type="component" value="Unassembled WGS sequence"/>
</dbReference>
<evidence type="ECO:0000256" key="10">
    <source>
        <dbReference type="ARBA" id="ARBA00023136"/>
    </source>
</evidence>
<reference evidence="14 15" key="1">
    <citation type="journal article" date="2010" name="J. Bacteriol.">
        <title>Genome sequence of Lentisphaera araneosa HTCC2155T, the type species of the order Lentisphaerales in the phylum Lentisphaerae.</title>
        <authorList>
            <person name="Thrash J.C."/>
            <person name="Cho J.C."/>
            <person name="Vergin K.L."/>
            <person name="Morris R.M."/>
            <person name="Giovannoni S.J."/>
        </authorList>
    </citation>
    <scope>NUCLEOTIDE SEQUENCE [LARGE SCALE GENOMIC DNA]</scope>
    <source>
        <strain evidence="14 15">HTCC2155</strain>
    </source>
</reference>
<accession>A6DK87</accession>
<gene>
    <name evidence="14" type="ORF">LNTAR_00250</name>
</gene>
<dbReference type="GO" id="GO:0016020">
    <property type="term" value="C:membrane"/>
    <property type="evidence" value="ECO:0007669"/>
    <property type="project" value="UniProtKB-SubCell"/>
</dbReference>
<feature type="domain" description="Fatty acid desaturase" evidence="13">
    <location>
        <begin position="49"/>
        <end position="260"/>
    </location>
</feature>
<evidence type="ECO:0000259" key="13">
    <source>
        <dbReference type="Pfam" id="PF00487"/>
    </source>
</evidence>
<keyword evidence="3" id="KW-0444">Lipid biosynthesis</keyword>
<keyword evidence="9" id="KW-0443">Lipid metabolism</keyword>
<keyword evidence="11" id="KW-0275">Fatty acid biosynthesis</keyword>
<evidence type="ECO:0000313" key="15">
    <source>
        <dbReference type="Proteomes" id="UP000004947"/>
    </source>
</evidence>
<dbReference type="InterPro" id="IPR005804">
    <property type="entry name" value="FA_desaturase_dom"/>
</dbReference>
<dbReference type="eggNOG" id="COG1398">
    <property type="taxonomic scope" value="Bacteria"/>
</dbReference>
<proteinExistence type="inferred from homology"/>
<feature type="transmembrane region" description="Helical" evidence="12">
    <location>
        <begin position="30"/>
        <end position="51"/>
    </location>
</feature>